<dbReference type="InterPro" id="IPR041625">
    <property type="entry name" value="Beta-mannosidase_Ig"/>
</dbReference>
<evidence type="ECO:0000313" key="19">
    <source>
        <dbReference type="EMBL" id="KZP11220.1"/>
    </source>
</evidence>
<evidence type="ECO:0000256" key="4">
    <source>
        <dbReference type="ARBA" id="ARBA00007483"/>
    </source>
</evidence>
<dbReference type="SUPFAM" id="SSF49785">
    <property type="entry name" value="Galactose-binding domain-like"/>
    <property type="match status" value="1"/>
</dbReference>
<dbReference type="InterPro" id="IPR036156">
    <property type="entry name" value="Beta-gal/glucu_dom_sf"/>
</dbReference>
<dbReference type="InterPro" id="IPR041447">
    <property type="entry name" value="Mannosidase_ig"/>
</dbReference>
<accession>A0A166A3N2</accession>
<dbReference type="EMBL" id="KV417666">
    <property type="protein sequence ID" value="KZP11220.1"/>
    <property type="molecule type" value="Genomic_DNA"/>
</dbReference>
<dbReference type="Gene3D" id="2.60.40.10">
    <property type="entry name" value="Immunoglobulins"/>
    <property type="match status" value="3"/>
</dbReference>
<comment type="subcellular location">
    <subcellularLocation>
        <location evidence="2">Secreted</location>
    </subcellularLocation>
</comment>
<comment type="pathway">
    <text evidence="3">Glycan metabolism; N-glycan degradation.</text>
</comment>
<keyword evidence="8" id="KW-0964">Secreted</keyword>
<dbReference type="UniPathway" id="UPA00280"/>
<evidence type="ECO:0000256" key="13">
    <source>
        <dbReference type="ARBA" id="ARBA00031061"/>
    </source>
</evidence>
<dbReference type="GO" id="GO:0004567">
    <property type="term" value="F:beta-mannosidase activity"/>
    <property type="evidence" value="ECO:0007669"/>
    <property type="project" value="UniProtKB-EC"/>
</dbReference>
<dbReference type="SUPFAM" id="SSF51445">
    <property type="entry name" value="(Trans)glycosidases"/>
    <property type="match status" value="1"/>
</dbReference>
<evidence type="ECO:0000259" key="17">
    <source>
        <dbReference type="Pfam" id="PF17786"/>
    </source>
</evidence>
<dbReference type="PANTHER" id="PTHR43730">
    <property type="entry name" value="BETA-MANNOSIDASE"/>
    <property type="match status" value="1"/>
</dbReference>
<evidence type="ECO:0000259" key="18">
    <source>
        <dbReference type="Pfam" id="PF22666"/>
    </source>
</evidence>
<feature type="domain" description="Glycoside hydrolase family 2 immunoglobulin-like beta-sandwich" evidence="15">
    <location>
        <begin position="244"/>
        <end position="343"/>
    </location>
</feature>
<evidence type="ECO:0000256" key="10">
    <source>
        <dbReference type="ARBA" id="ARBA00022801"/>
    </source>
</evidence>
<dbReference type="InterPro" id="IPR013783">
    <property type="entry name" value="Ig-like_fold"/>
</dbReference>
<dbReference type="GO" id="GO:0005576">
    <property type="term" value="C:extracellular region"/>
    <property type="evidence" value="ECO:0007669"/>
    <property type="project" value="UniProtKB-SubCell"/>
</dbReference>
<dbReference type="Pfam" id="PF17786">
    <property type="entry name" value="Mannosidase_ig"/>
    <property type="match status" value="1"/>
</dbReference>
<keyword evidence="12" id="KW-0326">Glycosidase</keyword>
<feature type="chain" id="PRO_5007870418" description="Beta-mannosidase A" evidence="14">
    <location>
        <begin position="22"/>
        <end position="935"/>
    </location>
</feature>
<sequence>MLSNHHWPWAAPLLALGAAAATTIDLTTPALKWTLTNGQGNVSVPAAVPSHAQLDLFAAGVVGDPLLGENNVHDNWVGTSNWTYTSAPIAGLAVPGGTTSYLIFDGLDTFAAVSLCNTSVASVNNQFRRWSFDVSGILAGAGCAQPVLEVAFTNAPAMAQYLADPAVPEASCAACFEAAYYYPGREFMRKEQSDFGWDWAPALSPTGIWLPARIVQLASADIHVQASTADVYRLGQQNNLPPSQSAPFVVNASIDYLGALPAGATLHASITGARGQALWSGALGNVTLGNGTIGGHTVLEGKSPALWWPVGYGAQALYNLTLSIIVPSSPSALASASKRIGFRTLILNQTPVSAAQLATGIAPGNNWHFEVNGRAVWAKGSNLVPLDAFWPRVTAGDFQELFEMAVAGNQNMLRVWASGAYLPDAAYDLADELGLMLWSELQFSDALYPTAPAFVANVLAETSQQVRRINHHPSLALWAGNNEIEYGLLRLGTNAPVALTEQYGGLFVQTLLQAVWAETRSVSYSPSSTTNGYQELDWAAGLMVERLGNVTEGSIYGSTDYYDYDATIAFNLSTYPVGRFANEFGFHSQPSYQTYAAALPPADLAFNSSGVLSRNHHYPINLTSFFSSFSSPAPPQNRTARSLQGMGELSTAAEHWLPTPRNADATQLFKAQILATQIFQAEFYRAQIAFYRRGSGRPERTMGSLYWMLNDIWAAPTWAGIERGGRWKMLHYGAKDVYAPVVVAPYYDAGTGAVEVWVTSDLWDAVAGTATVQWYDWAGRSLGGGKADLRAAVEVGAVNSTRVFAFNTADVTAFDLNTAVAVLSVEVAGGGAAYAHTHRFVAPPLSDPAVVGALVDPRLRLRHAGGSAFVVEAAALAAFVWLDHPAGVRGYWSDNGFWMLPGARTVTFTVLEDSTGGGWADEVVVDSLWTLASSD</sequence>
<evidence type="ECO:0000256" key="1">
    <source>
        <dbReference type="ARBA" id="ARBA00000829"/>
    </source>
</evidence>
<protein>
    <recommendedName>
        <fullName evidence="7">Beta-mannosidase A</fullName>
        <ecNumber evidence="6">3.2.1.25</ecNumber>
    </recommendedName>
    <alternativeName>
        <fullName evidence="13">Mannanase A</fullName>
    </alternativeName>
</protein>
<dbReference type="OrthoDB" id="2866996at2759"/>
<evidence type="ECO:0000256" key="3">
    <source>
        <dbReference type="ARBA" id="ARBA00004740"/>
    </source>
</evidence>
<evidence type="ECO:0000313" key="20">
    <source>
        <dbReference type="Proteomes" id="UP000076532"/>
    </source>
</evidence>
<dbReference type="PANTHER" id="PTHR43730:SF5">
    <property type="entry name" value="BETA-MANNOSIDASE A"/>
    <property type="match status" value="1"/>
</dbReference>
<evidence type="ECO:0000256" key="2">
    <source>
        <dbReference type="ARBA" id="ARBA00004613"/>
    </source>
</evidence>
<dbReference type="STRING" id="436010.A0A166A3N2"/>
<comment type="catalytic activity">
    <reaction evidence="1">
        <text>Hydrolysis of terminal, non-reducing beta-D-mannose residues in beta-D-mannosides.</text>
        <dbReference type="EC" id="3.2.1.25"/>
    </reaction>
</comment>
<dbReference type="GO" id="GO:0005975">
    <property type="term" value="P:carbohydrate metabolic process"/>
    <property type="evidence" value="ECO:0007669"/>
    <property type="project" value="InterPro"/>
</dbReference>
<proteinExistence type="inferred from homology"/>
<name>A0A166A3N2_9AGAM</name>
<comment type="subunit">
    <text evidence="5">Homodimer.</text>
</comment>
<evidence type="ECO:0000256" key="9">
    <source>
        <dbReference type="ARBA" id="ARBA00022729"/>
    </source>
</evidence>
<feature type="domain" description="Mannosidase Ig/CBM-like" evidence="17">
    <location>
        <begin position="753"/>
        <end position="841"/>
    </location>
</feature>
<dbReference type="InterPro" id="IPR006102">
    <property type="entry name" value="Ig-like_GH2"/>
</dbReference>
<evidence type="ECO:0000259" key="15">
    <source>
        <dbReference type="Pfam" id="PF00703"/>
    </source>
</evidence>
<dbReference type="Gene3D" id="3.20.20.80">
    <property type="entry name" value="Glycosidases"/>
    <property type="match status" value="1"/>
</dbReference>
<keyword evidence="10 19" id="KW-0378">Hydrolase</keyword>
<evidence type="ECO:0000256" key="11">
    <source>
        <dbReference type="ARBA" id="ARBA00023180"/>
    </source>
</evidence>
<dbReference type="InterPro" id="IPR008979">
    <property type="entry name" value="Galactose-bd-like_sf"/>
</dbReference>
<feature type="signal peptide" evidence="14">
    <location>
        <begin position="1"/>
        <end position="21"/>
    </location>
</feature>
<dbReference type="SUPFAM" id="SSF49303">
    <property type="entry name" value="beta-Galactosidase/glucuronidase domain"/>
    <property type="match status" value="1"/>
</dbReference>
<evidence type="ECO:0000256" key="7">
    <source>
        <dbReference type="ARBA" id="ARBA00021795"/>
    </source>
</evidence>
<dbReference type="InterPro" id="IPR017853">
    <property type="entry name" value="GH"/>
</dbReference>
<dbReference type="Proteomes" id="UP000076532">
    <property type="component" value="Unassembled WGS sequence"/>
</dbReference>
<dbReference type="InterPro" id="IPR054593">
    <property type="entry name" value="Beta-mannosidase-like_N2"/>
</dbReference>
<evidence type="ECO:0000256" key="14">
    <source>
        <dbReference type="SAM" id="SignalP"/>
    </source>
</evidence>
<comment type="similarity">
    <text evidence="4">Belongs to the glycosyl hydrolase 2 family. Beta-mannosidase A subfamily.</text>
</comment>
<gene>
    <name evidence="19" type="ORF">FIBSPDRAFT_800452</name>
</gene>
<feature type="domain" description="Beta-mannosidase Ig-fold" evidence="16">
    <location>
        <begin position="854"/>
        <end position="929"/>
    </location>
</feature>
<evidence type="ECO:0000256" key="8">
    <source>
        <dbReference type="ARBA" id="ARBA00022525"/>
    </source>
</evidence>
<evidence type="ECO:0000256" key="12">
    <source>
        <dbReference type="ARBA" id="ARBA00023295"/>
    </source>
</evidence>
<dbReference type="Pfam" id="PF00703">
    <property type="entry name" value="Glyco_hydro_2"/>
    <property type="match status" value="1"/>
</dbReference>
<organism evidence="19 20">
    <name type="scientific">Athelia psychrophila</name>
    <dbReference type="NCBI Taxonomy" id="1759441"/>
    <lineage>
        <taxon>Eukaryota</taxon>
        <taxon>Fungi</taxon>
        <taxon>Dikarya</taxon>
        <taxon>Basidiomycota</taxon>
        <taxon>Agaricomycotina</taxon>
        <taxon>Agaricomycetes</taxon>
        <taxon>Agaricomycetidae</taxon>
        <taxon>Atheliales</taxon>
        <taxon>Atheliaceae</taxon>
        <taxon>Athelia</taxon>
    </lineage>
</organism>
<dbReference type="Pfam" id="PF22666">
    <property type="entry name" value="Glyco_hydro_2_N2"/>
    <property type="match status" value="1"/>
</dbReference>
<keyword evidence="9 14" id="KW-0732">Signal</keyword>
<keyword evidence="11" id="KW-0325">Glycoprotein</keyword>
<dbReference type="GO" id="GO:0006516">
    <property type="term" value="P:glycoprotein catabolic process"/>
    <property type="evidence" value="ECO:0007669"/>
    <property type="project" value="TreeGrafter"/>
</dbReference>
<dbReference type="Gene3D" id="2.60.120.260">
    <property type="entry name" value="Galactose-binding domain-like"/>
    <property type="match status" value="1"/>
</dbReference>
<evidence type="ECO:0000256" key="5">
    <source>
        <dbReference type="ARBA" id="ARBA00011738"/>
    </source>
</evidence>
<dbReference type="EC" id="3.2.1.25" evidence="6"/>
<reference evidence="19 20" key="1">
    <citation type="journal article" date="2016" name="Mol. Biol. Evol.">
        <title>Comparative Genomics of Early-Diverging Mushroom-Forming Fungi Provides Insights into the Origins of Lignocellulose Decay Capabilities.</title>
        <authorList>
            <person name="Nagy L.G."/>
            <person name="Riley R."/>
            <person name="Tritt A."/>
            <person name="Adam C."/>
            <person name="Daum C."/>
            <person name="Floudas D."/>
            <person name="Sun H."/>
            <person name="Yadav J.S."/>
            <person name="Pangilinan J."/>
            <person name="Larsson K.H."/>
            <person name="Matsuura K."/>
            <person name="Barry K."/>
            <person name="Labutti K."/>
            <person name="Kuo R."/>
            <person name="Ohm R.A."/>
            <person name="Bhattacharya S.S."/>
            <person name="Shirouzu T."/>
            <person name="Yoshinaga Y."/>
            <person name="Martin F.M."/>
            <person name="Grigoriev I.V."/>
            <person name="Hibbett D.S."/>
        </authorList>
    </citation>
    <scope>NUCLEOTIDE SEQUENCE [LARGE SCALE GENOMIC DNA]</scope>
    <source>
        <strain evidence="19 20">CBS 109695</strain>
    </source>
</reference>
<dbReference type="InterPro" id="IPR050887">
    <property type="entry name" value="Beta-mannosidase_GH2"/>
</dbReference>
<keyword evidence="20" id="KW-1185">Reference proteome</keyword>
<evidence type="ECO:0000256" key="6">
    <source>
        <dbReference type="ARBA" id="ARBA00012754"/>
    </source>
</evidence>
<evidence type="ECO:0000259" key="16">
    <source>
        <dbReference type="Pfam" id="PF17753"/>
    </source>
</evidence>
<dbReference type="Pfam" id="PF17753">
    <property type="entry name" value="Ig_mannosidase"/>
    <property type="match status" value="1"/>
</dbReference>
<dbReference type="AlphaFoldDB" id="A0A166A3N2"/>
<feature type="domain" description="Beta-mannosidase-like galactose-binding" evidence="18">
    <location>
        <begin position="33"/>
        <end position="209"/>
    </location>
</feature>